<evidence type="ECO:0000313" key="3">
    <source>
        <dbReference type="Proteomes" id="UP000479000"/>
    </source>
</evidence>
<protein>
    <submittedName>
        <fullName evidence="2">Uncharacterized protein</fullName>
    </submittedName>
</protein>
<accession>A0A6H5GUA0</accession>
<dbReference type="EMBL" id="CADCXU010017648">
    <property type="protein sequence ID" value="CAB0006408.1"/>
    <property type="molecule type" value="Genomic_DNA"/>
</dbReference>
<name>A0A6H5GUA0_9HEMI</name>
<dbReference type="AlphaFoldDB" id="A0A6H5GUA0"/>
<evidence type="ECO:0000313" key="2">
    <source>
        <dbReference type="EMBL" id="CAB0006408.1"/>
    </source>
</evidence>
<feature type="compositionally biased region" description="Polar residues" evidence="1">
    <location>
        <begin position="73"/>
        <end position="96"/>
    </location>
</feature>
<feature type="region of interest" description="Disordered" evidence="1">
    <location>
        <begin position="41"/>
        <end position="96"/>
    </location>
</feature>
<proteinExistence type="predicted"/>
<keyword evidence="3" id="KW-1185">Reference proteome</keyword>
<organism evidence="2 3">
    <name type="scientific">Nesidiocoris tenuis</name>
    <dbReference type="NCBI Taxonomy" id="355587"/>
    <lineage>
        <taxon>Eukaryota</taxon>
        <taxon>Metazoa</taxon>
        <taxon>Ecdysozoa</taxon>
        <taxon>Arthropoda</taxon>
        <taxon>Hexapoda</taxon>
        <taxon>Insecta</taxon>
        <taxon>Pterygota</taxon>
        <taxon>Neoptera</taxon>
        <taxon>Paraneoptera</taxon>
        <taxon>Hemiptera</taxon>
        <taxon>Heteroptera</taxon>
        <taxon>Panheteroptera</taxon>
        <taxon>Cimicomorpha</taxon>
        <taxon>Miridae</taxon>
        <taxon>Dicyphina</taxon>
        <taxon>Nesidiocoris</taxon>
    </lineage>
</organism>
<dbReference type="Proteomes" id="UP000479000">
    <property type="component" value="Unassembled WGS sequence"/>
</dbReference>
<sequence>MIVSSADASAYMKFHVSRCHKLSVGKIEEYFEIKVVAKPSPPVGKVPAKPRESMKSCSQAMPSGSKPAPPQPSNHQTSRPGQPSSQTPTSAFPISSMKTIPPFELPPATKFTQTSFVPVELFENANLSNVPQMRGSTNCCLSRALSLNPLRVAGICCEAGSRVSVSRVFRTRRAHLRVPHPHISQSQDFMRSRPDLGVEMCVLCLRRVLNDMERPSVFHGRRSNWKSTFTLGNPKDIQCDVSTLNGAHLPESQIKNYLKIEATVFTSYSSSAEGNRSCTVCSNERSTWMFHPLNSIAAKLPTSFQR</sequence>
<feature type="non-terminal residue" evidence="2">
    <location>
        <position position="306"/>
    </location>
</feature>
<gene>
    <name evidence="2" type="ORF">NTEN_LOCUS11885</name>
</gene>
<reference evidence="2 3" key="1">
    <citation type="submission" date="2020-02" db="EMBL/GenBank/DDBJ databases">
        <authorList>
            <person name="Ferguson B K."/>
        </authorList>
    </citation>
    <scope>NUCLEOTIDE SEQUENCE [LARGE SCALE GENOMIC DNA]</scope>
</reference>
<evidence type="ECO:0000256" key="1">
    <source>
        <dbReference type="SAM" id="MobiDB-lite"/>
    </source>
</evidence>